<evidence type="ECO:0000313" key="11">
    <source>
        <dbReference type="Proteomes" id="UP000183788"/>
    </source>
</evidence>
<dbReference type="Gene3D" id="3.40.309.10">
    <property type="entry name" value="Aldehyde Dehydrogenase, Chain A, domain 2"/>
    <property type="match status" value="1"/>
</dbReference>
<dbReference type="Pfam" id="PF00171">
    <property type="entry name" value="Aldedh"/>
    <property type="match status" value="1"/>
</dbReference>
<dbReference type="InterPro" id="IPR016162">
    <property type="entry name" value="Ald_DH_N"/>
</dbReference>
<name>A0A1K1NUQ2_9BACT</name>
<keyword evidence="12" id="KW-1185">Reference proteome</keyword>
<protein>
    <recommendedName>
        <fullName evidence="4">Aldehyde dehydrogenase</fullName>
    </recommendedName>
</protein>
<evidence type="ECO:0000259" key="8">
    <source>
        <dbReference type="Pfam" id="PF00171"/>
    </source>
</evidence>
<dbReference type="FunFam" id="3.40.309.10:FF:000003">
    <property type="entry name" value="Aldehyde dehydrogenase"/>
    <property type="match status" value="1"/>
</dbReference>
<organism evidence="9 11">
    <name type="scientific">Chitinophaga sancti</name>
    <dbReference type="NCBI Taxonomy" id="1004"/>
    <lineage>
        <taxon>Bacteria</taxon>
        <taxon>Pseudomonadati</taxon>
        <taxon>Bacteroidota</taxon>
        <taxon>Chitinophagia</taxon>
        <taxon>Chitinophagales</taxon>
        <taxon>Chitinophagaceae</taxon>
        <taxon>Chitinophaga</taxon>
    </lineage>
</organism>
<dbReference type="PROSITE" id="PS00687">
    <property type="entry name" value="ALDEHYDE_DEHYDR_GLU"/>
    <property type="match status" value="1"/>
</dbReference>
<dbReference type="InterPro" id="IPR015590">
    <property type="entry name" value="Aldehyde_DH_dom"/>
</dbReference>
<dbReference type="PANTHER" id="PTHR43570">
    <property type="entry name" value="ALDEHYDE DEHYDROGENASE"/>
    <property type="match status" value="1"/>
</dbReference>
<dbReference type="RefSeq" id="WP_072358479.1">
    <property type="nucleotide sequence ID" value="NZ_CP139972.1"/>
</dbReference>
<keyword evidence="2 4" id="KW-0560">Oxidoreductase</keyword>
<keyword evidence="3" id="KW-0520">NAD</keyword>
<evidence type="ECO:0000256" key="7">
    <source>
        <dbReference type="RuleBase" id="RU003345"/>
    </source>
</evidence>
<dbReference type="OrthoDB" id="629320at2"/>
<dbReference type="Proteomes" id="UP001326715">
    <property type="component" value="Chromosome"/>
</dbReference>
<dbReference type="EMBL" id="FPIZ01000004">
    <property type="protein sequence ID" value="SFW38965.1"/>
    <property type="molecule type" value="Genomic_DNA"/>
</dbReference>
<dbReference type="InterPro" id="IPR016163">
    <property type="entry name" value="Ald_DH_C"/>
</dbReference>
<proteinExistence type="inferred from homology"/>
<dbReference type="SUPFAM" id="SSF53720">
    <property type="entry name" value="ALDH-like"/>
    <property type="match status" value="1"/>
</dbReference>
<comment type="similarity">
    <text evidence="1 4 7">Belongs to the aldehyde dehydrogenase family.</text>
</comment>
<evidence type="ECO:0000313" key="9">
    <source>
        <dbReference type="EMBL" id="SFW38965.1"/>
    </source>
</evidence>
<gene>
    <name evidence="9" type="ORF">SAMN05661012_01487</name>
    <name evidence="10" type="ORF">SR876_22390</name>
</gene>
<dbReference type="PIRSF" id="PIRSF036492">
    <property type="entry name" value="ALDH"/>
    <property type="match status" value="1"/>
</dbReference>
<evidence type="ECO:0000313" key="10">
    <source>
        <dbReference type="EMBL" id="WQG87680.1"/>
    </source>
</evidence>
<reference evidence="10 12" key="2">
    <citation type="submission" date="2023-11" db="EMBL/GenBank/DDBJ databases">
        <title>MicrobeMod: A computational toolkit for identifying prokaryotic methylation and restriction-modification with nanopore sequencing.</title>
        <authorList>
            <person name="Crits-Christoph A."/>
            <person name="Kang S.C."/>
            <person name="Lee H."/>
            <person name="Ostrov N."/>
        </authorList>
    </citation>
    <scope>NUCLEOTIDE SEQUENCE [LARGE SCALE GENOMIC DNA]</scope>
    <source>
        <strain evidence="10 12">ATCC 23090</strain>
    </source>
</reference>
<dbReference type="GO" id="GO:0004029">
    <property type="term" value="F:aldehyde dehydrogenase (NAD+) activity"/>
    <property type="evidence" value="ECO:0007669"/>
    <property type="project" value="TreeGrafter"/>
</dbReference>
<dbReference type="EMBL" id="CP140154">
    <property type="protein sequence ID" value="WQG87680.1"/>
    <property type="molecule type" value="Genomic_DNA"/>
</dbReference>
<dbReference type="InterPro" id="IPR016160">
    <property type="entry name" value="Ald_DH_CS_CYS"/>
</dbReference>
<evidence type="ECO:0000313" key="12">
    <source>
        <dbReference type="Proteomes" id="UP001326715"/>
    </source>
</evidence>
<evidence type="ECO:0000256" key="2">
    <source>
        <dbReference type="ARBA" id="ARBA00023002"/>
    </source>
</evidence>
<evidence type="ECO:0000256" key="5">
    <source>
        <dbReference type="PIRSR" id="PIRSR036492-1"/>
    </source>
</evidence>
<sequence length="450" mass="49815">MSIENTYQAQQAFFVSGATLPYAYRRKQLKLLKKVVKRYERRIMAALHADLHKPPMEAFGSEVGLVYGEIKYCLHNLKRWMRPEPVSSPFMLYPSQSKIHRAPLGQTLIIGPWNYPFSLVITPLIGAIAGGNCAILKPSELAPHTAAVIANLVHETFAPAYVTVIDGEGSEVIPALMQHRFDHVFFTGSTSVGKKILEMAAPHLTPVTLELGGKSPCVVDDKVDIQVAAQRIIWGKYFNAGQTCIAPDYVLVHAKVKEALIAAMKKAITSYYGDNPAASKDYARIINKKRFDTLNSYLSKGTILHGGDTDAANLYIGPTLIENAAIDDEIFGPILPIMTYEHLGDAIQYIKQHPAPLSLYVFTKRSSTEKTLIEQLSFGGACVNNTLGHYTNVELPFGGVGYSGMGQYHGKYNFLTFTHAKAVMKTGTWLDVKLKYPPYRGLGLLKRFMK</sequence>
<dbReference type="Gene3D" id="3.40.605.10">
    <property type="entry name" value="Aldehyde Dehydrogenase, Chain A, domain 1"/>
    <property type="match status" value="1"/>
</dbReference>
<evidence type="ECO:0000256" key="4">
    <source>
        <dbReference type="PIRNR" id="PIRNR036492"/>
    </source>
</evidence>
<dbReference type="InterPro" id="IPR029510">
    <property type="entry name" value="Ald_DH_CS_GLU"/>
</dbReference>
<dbReference type="AlphaFoldDB" id="A0A1K1NUQ2"/>
<dbReference type="FunFam" id="3.40.605.10:FF:000004">
    <property type="entry name" value="Aldehyde dehydrogenase"/>
    <property type="match status" value="1"/>
</dbReference>
<feature type="domain" description="Aldehyde dehydrogenase" evidence="8">
    <location>
        <begin position="8"/>
        <end position="423"/>
    </location>
</feature>
<dbReference type="InterPro" id="IPR012394">
    <property type="entry name" value="Aldehyde_DH_NAD(P)"/>
</dbReference>
<dbReference type="Proteomes" id="UP000183788">
    <property type="component" value="Unassembled WGS sequence"/>
</dbReference>
<dbReference type="GO" id="GO:0005737">
    <property type="term" value="C:cytoplasm"/>
    <property type="evidence" value="ECO:0007669"/>
    <property type="project" value="TreeGrafter"/>
</dbReference>
<dbReference type="CDD" id="cd07136">
    <property type="entry name" value="ALDH_YwdH-P39616"/>
    <property type="match status" value="1"/>
</dbReference>
<dbReference type="InterPro" id="IPR016161">
    <property type="entry name" value="Ald_DH/histidinol_DH"/>
</dbReference>
<accession>A0A1K1NUQ2</accession>
<feature type="active site" evidence="5 6">
    <location>
        <position position="210"/>
    </location>
</feature>
<dbReference type="STRING" id="1004.SAMN05661012_01487"/>
<reference evidence="9 11" key="1">
    <citation type="submission" date="2016-11" db="EMBL/GenBank/DDBJ databases">
        <authorList>
            <person name="Jaros S."/>
            <person name="Januszkiewicz K."/>
            <person name="Wedrychowicz H."/>
        </authorList>
    </citation>
    <scope>NUCLEOTIDE SEQUENCE [LARGE SCALE GENOMIC DNA]</scope>
    <source>
        <strain evidence="9 11">DSM 784</strain>
    </source>
</reference>
<dbReference type="PROSITE" id="PS00070">
    <property type="entry name" value="ALDEHYDE_DEHYDR_CYS"/>
    <property type="match status" value="1"/>
</dbReference>
<evidence type="ECO:0000256" key="3">
    <source>
        <dbReference type="ARBA" id="ARBA00023027"/>
    </source>
</evidence>
<evidence type="ECO:0000256" key="6">
    <source>
        <dbReference type="PROSITE-ProRule" id="PRU10007"/>
    </source>
</evidence>
<feature type="active site" evidence="5">
    <location>
        <position position="244"/>
    </location>
</feature>
<evidence type="ECO:0000256" key="1">
    <source>
        <dbReference type="ARBA" id="ARBA00009986"/>
    </source>
</evidence>
<dbReference type="PANTHER" id="PTHR43570:SF16">
    <property type="entry name" value="ALDEHYDE DEHYDROGENASE TYPE III, ISOFORM Q"/>
    <property type="match status" value="1"/>
</dbReference>
<dbReference type="GO" id="GO:0006081">
    <property type="term" value="P:aldehyde metabolic process"/>
    <property type="evidence" value="ECO:0007669"/>
    <property type="project" value="InterPro"/>
</dbReference>